<dbReference type="AlphaFoldDB" id="A0A2U8VNA9"/>
<gene>
    <name evidence="1" type="ORF">DK427_04180</name>
</gene>
<dbReference type="KEGG" id="meti:DK427_04180"/>
<accession>A0A2U8VNA9</accession>
<evidence type="ECO:0000313" key="2">
    <source>
        <dbReference type="Proteomes" id="UP000246058"/>
    </source>
</evidence>
<dbReference type="OrthoDB" id="7997416at2"/>
<proteinExistence type="predicted"/>
<name>A0A2U8VNA9_9HYPH</name>
<keyword evidence="2" id="KW-1185">Reference proteome</keyword>
<sequence>MTQTELADAILAATHLPERALLAAFVRDPGTACAVNPFARTSVSAVKHTWTVQVFEFPSRDVEAVGLPELLQALSNLPSSKPPTQEILRSGAHSMNAFRRGDRHEIVGAVLYGRTHLHLPVSPAATPNKPRTRVHHSVGQLDLFAADG</sequence>
<protein>
    <submittedName>
        <fullName evidence="1">Uncharacterized protein</fullName>
    </submittedName>
</protein>
<dbReference type="Proteomes" id="UP000246058">
    <property type="component" value="Chromosome"/>
</dbReference>
<evidence type="ECO:0000313" key="1">
    <source>
        <dbReference type="EMBL" id="AWN35040.1"/>
    </source>
</evidence>
<dbReference type="EMBL" id="CP029551">
    <property type="protein sequence ID" value="AWN35040.1"/>
    <property type="molecule type" value="Genomic_DNA"/>
</dbReference>
<organism evidence="1 2">
    <name type="scientific">Methylobacterium radiodurans</name>
    <dbReference type="NCBI Taxonomy" id="2202828"/>
    <lineage>
        <taxon>Bacteria</taxon>
        <taxon>Pseudomonadati</taxon>
        <taxon>Pseudomonadota</taxon>
        <taxon>Alphaproteobacteria</taxon>
        <taxon>Hyphomicrobiales</taxon>
        <taxon>Methylobacteriaceae</taxon>
        <taxon>Methylobacterium</taxon>
    </lineage>
</organism>
<reference evidence="1 2" key="1">
    <citation type="submission" date="2018-05" db="EMBL/GenBank/DDBJ databases">
        <title>Complete Genome Sequence of Methylobacterium sp. 17Sr1-43.</title>
        <authorList>
            <person name="Srinivasan S."/>
        </authorList>
    </citation>
    <scope>NUCLEOTIDE SEQUENCE [LARGE SCALE GENOMIC DNA]</scope>
    <source>
        <strain evidence="1 2">17Sr1-43</strain>
    </source>
</reference>